<dbReference type="Proteomes" id="UP001595075">
    <property type="component" value="Unassembled WGS sequence"/>
</dbReference>
<feature type="region of interest" description="Disordered" evidence="1">
    <location>
        <begin position="108"/>
        <end position="141"/>
    </location>
</feature>
<feature type="region of interest" description="Disordered" evidence="1">
    <location>
        <begin position="2251"/>
        <end position="2271"/>
    </location>
</feature>
<keyword evidence="3" id="KW-1185">Reference proteome</keyword>
<evidence type="ECO:0000313" key="3">
    <source>
        <dbReference type="Proteomes" id="UP001595075"/>
    </source>
</evidence>
<feature type="compositionally biased region" description="Low complexity" evidence="1">
    <location>
        <begin position="109"/>
        <end position="118"/>
    </location>
</feature>
<proteinExistence type="predicted"/>
<name>A0ABR4BUC5_9HELO</name>
<feature type="region of interest" description="Disordered" evidence="1">
    <location>
        <begin position="806"/>
        <end position="836"/>
    </location>
</feature>
<feature type="region of interest" description="Disordered" evidence="1">
    <location>
        <begin position="2511"/>
        <end position="2575"/>
    </location>
</feature>
<comment type="caution">
    <text evidence="2">The sequence shown here is derived from an EMBL/GenBank/DDBJ whole genome shotgun (WGS) entry which is preliminary data.</text>
</comment>
<evidence type="ECO:0000313" key="2">
    <source>
        <dbReference type="EMBL" id="KAL2060649.1"/>
    </source>
</evidence>
<evidence type="ECO:0000256" key="1">
    <source>
        <dbReference type="SAM" id="MobiDB-lite"/>
    </source>
</evidence>
<dbReference type="EMBL" id="JAZHXI010000021">
    <property type="protein sequence ID" value="KAL2060649.1"/>
    <property type="molecule type" value="Genomic_DNA"/>
</dbReference>
<gene>
    <name evidence="2" type="ORF">VTL71DRAFT_9290</name>
</gene>
<organism evidence="2 3">
    <name type="scientific">Oculimacula yallundae</name>
    <dbReference type="NCBI Taxonomy" id="86028"/>
    <lineage>
        <taxon>Eukaryota</taxon>
        <taxon>Fungi</taxon>
        <taxon>Dikarya</taxon>
        <taxon>Ascomycota</taxon>
        <taxon>Pezizomycotina</taxon>
        <taxon>Leotiomycetes</taxon>
        <taxon>Helotiales</taxon>
        <taxon>Ploettnerulaceae</taxon>
        <taxon>Oculimacula</taxon>
    </lineage>
</organism>
<sequence>MDIDDPPPLISSIWKGHPQPPADERLQSARIFLADEDPDRCIDFASRIAEIEEYVAFLETDCPLEWDQKLLQDVKVKLAVHRDWEQRRKDGIPDLGCDKKPWQLPFSTRSSAAQAQARPNPVRVSDGQPTQVRDDHPPFSVRREDDHSQFIAALKKDSSGDPDEVDIETNLIYSESRAYSWALRDPVLIPSWMHPIDGIPRKGVSVADSAPWYRDANVVPARDTTGTRPARGWIPGYLLAREQRINSLLKETELSDKDMEELEDLLHFVEPPELQRLHAETVAFDKDDALGLVTAEEEEYRLKISTEFAASQEQWMSTFTSVYFIVNTSQPETNKSKQPGVFYIEHGVMNSERQATLDRANRLLAKVYTANGDLNSFSREELVELEVYLQFSQPISITSHGRRRAAILRQVKASGEDDLEDADKQLYDAIHREEYVELKRWIQSIASASPQLRYLRPGEMADDPADPEKPEVLYIPWSISSVPPSDAPILLESALPAQVLKFQETMNLTLSSIDENEGDDISEGMDTFLQIAYPDLRALGARWLRLRSIENKRGVHPEELRISVILDRIFTKKFRDWRYGLLDPERNITIKLPSPGQEDERPGILYYRNARRESNDEDRRTIQELLDRESNRTPAQTSDLRDALVKYQFPVLRRLHEDYQSTVANGKANEPLRRRWLAMMTRWIRTLEGSFIELKRPSSSTLPCNDPYTVYFRGKVVPSGYSFNMSEEQALALEDHIHVDKEPLESFEVIGDVPLDVRGSLERFKRTNRIEDGLLYALHLESWYHCSEAVPIYGYPYPVAGNEGSIKEPDSVASLEGGDEPPSPSSTSESQPDSKSLGVDLSLMLPQIQNVEKEINRIANIIRAGKLDRALTSRFHLLLQQFIPQDIHLEKTMIDRQREQLLYKPNPRDKKDLIMRRDRMREAYNCWLRDIIQYGVSIRVSPESYVTGSKVQLDFNLQVAGSGEYFHVLGPSGTTVLSNSQTRSADLILHGIPVELPNALGFTEADKRVVRGFERNVNSLLAEQAQGSLSWDDSESLLSKLRYILPPGLQDREREHFAIDKRAREAPLPQEKDAEFWESWGRWSVIFNNWISTIPGGKVIIATGDATQDATKTIQLNVSDITELQTLASSRPETLPYPVKNLIRDVNDYLYGNFATLSTEERQKRESILWQLFRPIYAHLRRQLNTHIQDEYFASKSQAVTTELDSLNGSISLRCCSLYRDILRTLTDVTIEEPVPGVYKLAHAPILGPHDANSMSDKTENERIATMLFDIYCQQVFFNHRKDFLMITTKIKRGIKLTPGEDSMLLKNLTNVAKSGLKEIQVASDLATKLALEASQSGQLSKSKEAALIEADSLCTWYRWVLTSLPQSIKVSMPPGALRTMVDILLSSRRRPRNEVNLVLVEPPSISEMKELQVVLNNLMMREKMNLTTSETSNALDFLLIELLSPSLRILKTSIDTQEAGLQDLSSESMASSIGFLEAQKGFQSRFQHAKRELKSRFGIVLDSWWYSEAVIFAAAARWKLWKSANQAEDGTPKLAISITALENDLQQEQFKIYALLTDWVSKGCPSDVSIKTSSRLILKAITSDPGFDSLQNQIRDTTASMQASEDSDDPTNSVFLLGIQEELIKSYMRWYSSQSRSELEGIRKQYASTEVGTVDFSGKAERRGIQRAAIEISLNLLASNQEQHRPADRFRVLDLTRAHVPIEKEIPISLPLEPSRRQAEPDSFGFTKKLLAFKDWKEFDYEVARTKILEDPAIVIQAGETLYGKTFKIEKEERKSYAILDPPVNYSGPFVLADEADVIRIAGRRQAELSRIALRLQNAYTKYPRPLLERLLTLVSQGMDGEQVNKHPLYDTILLSKQDLELLEHISEDSWDEIVDDSMLDSMFPGLRRLHEFEADLQKMAGIPFWSPRVDSDGESTQESSDLVQVRYSPDIPSRTGVPLNTLTLELQKIKGNTTYVQSDMRRFLLELKNQGKIHYDDEYGEVSLIPYSGHPENKYVTSREEALELPYIRRDLSDRLVVQYDASGRSGPPIVQPNKYEHFQRLAFRLGRDTLQTLQTLQKPLLKPKEIFAEQYNAGVVASIHMEAITPEDRGQPADTQSVNLSDINVVNIAREVCCAAPHLALELNIELPYRNPYSTEPEVEVELNTTEAASLIQLKILEELSDNFEPKLPVNETVWDFAEERLATTERTINGRKKMFRKQQTKYFSVRRYPICCQTQATKEAIRTSGPVMQVEPAPEPVLTAQQQYEQDLKDDEEAAAESARGPVKTARHIRGQRPYYPFGETPYQETYQSFVMEQELKDVAEFQPPKPTGILADARRHLKGIFGTESVPVEVEPEEETPAPDDPYALPKIPARWKPDNISLEEKRLRLIEEAKATRGFPDPKIQEYYHTQEEIEVGRVRAETLRGMTEMAANDAEVARALGKDKSKVTAKDWAAKQVSLNINPRTGLKIPKADAGPITEKAKDAAKHPGPTVLPLAEGQPAAIRHTSVVASAPDSQVQVEGAPIAAAPQHHRPVHASGPRHIRPSSQQGRPASVPLAADQEAAGAAGVAATGNIGSAEESARKLSVTQTENERLRRRVADLEAAADANLQASILKDAGGDDVDMG</sequence>
<accession>A0ABR4BUC5</accession>
<feature type="compositionally biased region" description="Basic and acidic residues" evidence="1">
    <location>
        <begin position="132"/>
        <end position="141"/>
    </location>
</feature>
<feature type="region of interest" description="Disordered" evidence="1">
    <location>
        <begin position="1"/>
        <end position="20"/>
    </location>
</feature>
<feature type="compositionally biased region" description="Basic residues" evidence="1">
    <location>
        <begin position="2512"/>
        <end position="2526"/>
    </location>
</feature>
<feature type="compositionally biased region" description="Low complexity" evidence="1">
    <location>
        <begin position="825"/>
        <end position="836"/>
    </location>
</feature>
<feature type="compositionally biased region" description="Low complexity" evidence="1">
    <location>
        <begin position="2540"/>
        <end position="2558"/>
    </location>
</feature>
<protein>
    <submittedName>
        <fullName evidence="2">Uncharacterized protein</fullName>
    </submittedName>
</protein>
<reference evidence="2 3" key="1">
    <citation type="journal article" date="2024" name="Commun. Biol.">
        <title>Comparative genomic analysis of thermophilic fungi reveals convergent evolutionary adaptations and gene losses.</title>
        <authorList>
            <person name="Steindorff A.S."/>
            <person name="Aguilar-Pontes M.V."/>
            <person name="Robinson A.J."/>
            <person name="Andreopoulos B."/>
            <person name="LaButti K."/>
            <person name="Kuo A."/>
            <person name="Mondo S."/>
            <person name="Riley R."/>
            <person name="Otillar R."/>
            <person name="Haridas S."/>
            <person name="Lipzen A."/>
            <person name="Grimwood J."/>
            <person name="Schmutz J."/>
            <person name="Clum A."/>
            <person name="Reid I.D."/>
            <person name="Moisan M.C."/>
            <person name="Butler G."/>
            <person name="Nguyen T.T.M."/>
            <person name="Dewar K."/>
            <person name="Conant G."/>
            <person name="Drula E."/>
            <person name="Henrissat B."/>
            <person name="Hansel C."/>
            <person name="Singer S."/>
            <person name="Hutchinson M.I."/>
            <person name="de Vries R.P."/>
            <person name="Natvig D.O."/>
            <person name="Powell A.J."/>
            <person name="Tsang A."/>
            <person name="Grigoriev I.V."/>
        </authorList>
    </citation>
    <scope>NUCLEOTIDE SEQUENCE [LARGE SCALE GENOMIC DNA]</scope>
    <source>
        <strain evidence="2 3">CBS 494.80</strain>
    </source>
</reference>